<dbReference type="InterPro" id="IPR008240">
    <property type="entry name" value="Chorismate_mutase_periplasmic"/>
</dbReference>
<dbReference type="PROSITE" id="PS51168">
    <property type="entry name" value="CHORISMATE_MUT_2"/>
    <property type="match status" value="1"/>
</dbReference>
<dbReference type="Pfam" id="PF01817">
    <property type="entry name" value="CM_2"/>
    <property type="match status" value="1"/>
</dbReference>
<dbReference type="SMART" id="SM00830">
    <property type="entry name" value="CM_2"/>
    <property type="match status" value="1"/>
</dbReference>
<dbReference type="InterPro" id="IPR036263">
    <property type="entry name" value="Chorismate_II_sf"/>
</dbReference>
<gene>
    <name evidence="9" type="ORF">AAEY27_20540</name>
</gene>
<name>A0ABZ3B561_9ENTR</name>
<protein>
    <recommendedName>
        <fullName evidence="2 5">Chorismate mutase</fullName>
        <ecNumber evidence="2 5">5.4.99.5</ecNumber>
    </recommendedName>
</protein>
<keyword evidence="6" id="KW-0175">Coiled coil</keyword>
<feature type="domain" description="Chorismate mutase" evidence="8">
    <location>
        <begin position="1"/>
        <end position="100"/>
    </location>
</feature>
<reference evidence="9 10" key="1">
    <citation type="submission" date="2024-04" db="EMBL/GenBank/DDBJ databases">
        <title>Kosakonia calanthae sp. nov., a halophilic bacterium isolated from leaves of Calanthe tiplacata.</title>
        <authorList>
            <person name="Wu P."/>
        </authorList>
    </citation>
    <scope>NUCLEOTIDE SEQUENCE [LARGE SCALE GENOMIC DNA]</scope>
    <source>
        <strain evidence="9 10">BYX6</strain>
    </source>
</reference>
<dbReference type="PANTHER" id="PTHR38041">
    <property type="entry name" value="CHORISMATE MUTASE"/>
    <property type="match status" value="1"/>
</dbReference>
<feature type="coiled-coil region" evidence="6">
    <location>
        <begin position="47"/>
        <end position="74"/>
    </location>
</feature>
<evidence type="ECO:0000256" key="5">
    <source>
        <dbReference type="PIRNR" id="PIRNR026640"/>
    </source>
</evidence>
<accession>A0ABZ3B561</accession>
<dbReference type="InterPro" id="IPR051331">
    <property type="entry name" value="Chorismate_mutase-related"/>
</dbReference>
<dbReference type="PIRSF" id="PIRSF026640">
    <property type="entry name" value="Peripl_chor_mut"/>
    <property type="match status" value="1"/>
</dbReference>
<keyword evidence="3 7" id="KW-0732">Signal</keyword>
<evidence type="ECO:0000256" key="6">
    <source>
        <dbReference type="SAM" id="Coils"/>
    </source>
</evidence>
<proteinExistence type="predicted"/>
<keyword evidence="10" id="KW-1185">Reference proteome</keyword>
<evidence type="ECO:0000256" key="4">
    <source>
        <dbReference type="ARBA" id="ARBA00023235"/>
    </source>
</evidence>
<dbReference type="RefSeq" id="WP_342322627.1">
    <property type="nucleotide sequence ID" value="NZ_CP151800.1"/>
</dbReference>
<comment type="pathway">
    <text evidence="1 5">Metabolic intermediate biosynthesis; prephenate biosynthesis; prephenate from chorismate: step 1/1.</text>
</comment>
<evidence type="ECO:0000256" key="3">
    <source>
        <dbReference type="ARBA" id="ARBA00022729"/>
    </source>
</evidence>
<dbReference type="EC" id="5.4.99.5" evidence="2 5"/>
<keyword evidence="4 5" id="KW-0413">Isomerase</keyword>
<dbReference type="NCBIfam" id="NF005965">
    <property type="entry name" value="PRK08055.1"/>
    <property type="match status" value="1"/>
</dbReference>
<evidence type="ECO:0000313" key="10">
    <source>
        <dbReference type="Proteomes" id="UP001466893"/>
    </source>
</evidence>
<dbReference type="InterPro" id="IPR002701">
    <property type="entry name" value="CM_II_prokaryot"/>
</dbReference>
<evidence type="ECO:0000256" key="2">
    <source>
        <dbReference type="ARBA" id="ARBA00012404"/>
    </source>
</evidence>
<dbReference type="InterPro" id="IPR036979">
    <property type="entry name" value="CM_dom_sf"/>
</dbReference>
<dbReference type="SUPFAM" id="SSF48600">
    <property type="entry name" value="Chorismate mutase II"/>
    <property type="match status" value="1"/>
</dbReference>
<evidence type="ECO:0000313" key="9">
    <source>
        <dbReference type="EMBL" id="WZV97997.1"/>
    </source>
</evidence>
<dbReference type="PANTHER" id="PTHR38041:SF2">
    <property type="entry name" value="SECRETED CHORISMATE MUTASE"/>
    <property type="match status" value="1"/>
</dbReference>
<dbReference type="Gene3D" id="1.20.59.10">
    <property type="entry name" value="Chorismate mutase"/>
    <property type="match status" value="1"/>
</dbReference>
<feature type="signal peptide" evidence="7">
    <location>
        <begin position="1"/>
        <end position="21"/>
    </location>
</feature>
<dbReference type="Proteomes" id="UP001466893">
    <property type="component" value="Chromosome"/>
</dbReference>
<comment type="function">
    <text evidence="5">Catalyzes the Claisen rearrangement of chorismate to prephenate.</text>
</comment>
<comment type="catalytic activity">
    <reaction evidence="5">
        <text>chorismate = prephenate</text>
        <dbReference type="Rhea" id="RHEA:13897"/>
        <dbReference type="ChEBI" id="CHEBI:29748"/>
        <dbReference type="ChEBI" id="CHEBI:29934"/>
        <dbReference type="EC" id="5.4.99.5"/>
    </reaction>
</comment>
<organism evidence="9 10">
    <name type="scientific">Kosakonia calanthes</name>
    <dbReference type="NCBI Taxonomy" id="3139408"/>
    <lineage>
        <taxon>Bacteria</taxon>
        <taxon>Pseudomonadati</taxon>
        <taxon>Pseudomonadota</taxon>
        <taxon>Gammaproteobacteria</taxon>
        <taxon>Enterobacterales</taxon>
        <taxon>Enterobacteriaceae</taxon>
        <taxon>Kosakonia</taxon>
    </lineage>
</organism>
<dbReference type="NCBIfam" id="TIGR01806">
    <property type="entry name" value="CM_mono2"/>
    <property type="match status" value="1"/>
</dbReference>
<dbReference type="GO" id="GO:0004106">
    <property type="term" value="F:chorismate mutase activity"/>
    <property type="evidence" value="ECO:0007669"/>
    <property type="project" value="UniProtKB-EC"/>
</dbReference>
<evidence type="ECO:0000256" key="1">
    <source>
        <dbReference type="ARBA" id="ARBA00004817"/>
    </source>
</evidence>
<evidence type="ECO:0000259" key="8">
    <source>
        <dbReference type="PROSITE" id="PS51168"/>
    </source>
</evidence>
<dbReference type="EMBL" id="CP151800">
    <property type="protein sequence ID" value="WZV97997.1"/>
    <property type="molecule type" value="Genomic_DNA"/>
</dbReference>
<sequence length="180" mass="20377">MDYKIYSAVLLLAAASFSAAAASNTAPSIGSLVNERLSWMKDVAGYKALHHQAIEDLKQEKKVLESAVADAEALGIRGESVKPFIQAQMDAAKAIQYRYRADWLPAPEANWHPRPLDEVRYQISQLSDQILKTMAERLNAGARLTERDKDEFINAIQQKNLHEQDKQRIWNAMKEITLKR</sequence>
<feature type="chain" id="PRO_5046410225" description="Chorismate mutase" evidence="7">
    <location>
        <begin position="22"/>
        <end position="180"/>
    </location>
</feature>
<evidence type="ECO:0000256" key="7">
    <source>
        <dbReference type="SAM" id="SignalP"/>
    </source>
</evidence>